<keyword evidence="2" id="KW-1185">Reference proteome</keyword>
<comment type="caution">
    <text evidence="1">The sequence shown here is derived from an EMBL/GenBank/DDBJ whole genome shotgun (WGS) entry which is preliminary data.</text>
</comment>
<dbReference type="EMBL" id="JBHMCG010000179">
    <property type="protein sequence ID" value="MFB9578486.1"/>
    <property type="molecule type" value="Genomic_DNA"/>
</dbReference>
<evidence type="ECO:0000313" key="2">
    <source>
        <dbReference type="Proteomes" id="UP001589710"/>
    </source>
</evidence>
<reference evidence="1 2" key="1">
    <citation type="submission" date="2024-09" db="EMBL/GenBank/DDBJ databases">
        <authorList>
            <person name="Sun Q."/>
            <person name="Mori K."/>
        </authorList>
    </citation>
    <scope>NUCLEOTIDE SEQUENCE [LARGE SCALE GENOMIC DNA]</scope>
    <source>
        <strain evidence="1 2">JCM 3331</strain>
    </source>
</reference>
<name>A0ABV5RKU1_9ACTN</name>
<dbReference type="RefSeq" id="WP_345513470.1">
    <property type="nucleotide sequence ID" value="NZ_BAAAXD010000022.1"/>
</dbReference>
<protein>
    <recommendedName>
        <fullName evidence="3">Transposase</fullName>
    </recommendedName>
</protein>
<accession>A0ABV5RKU1</accession>
<proteinExistence type="predicted"/>
<sequence length="49" mass="5468">MSDVDVRAKVLACDFRGSPRQITVIVKAVLTLQYLIRDPFGTNKNETTS</sequence>
<dbReference type="Proteomes" id="UP001589710">
    <property type="component" value="Unassembled WGS sequence"/>
</dbReference>
<evidence type="ECO:0008006" key="3">
    <source>
        <dbReference type="Google" id="ProtNLM"/>
    </source>
</evidence>
<evidence type="ECO:0000313" key="1">
    <source>
        <dbReference type="EMBL" id="MFB9578486.1"/>
    </source>
</evidence>
<organism evidence="1 2">
    <name type="scientific">Streptomyces yanii</name>
    <dbReference type="NCBI Taxonomy" id="78510"/>
    <lineage>
        <taxon>Bacteria</taxon>
        <taxon>Bacillati</taxon>
        <taxon>Actinomycetota</taxon>
        <taxon>Actinomycetes</taxon>
        <taxon>Kitasatosporales</taxon>
        <taxon>Streptomycetaceae</taxon>
        <taxon>Streptomyces</taxon>
    </lineage>
</organism>
<gene>
    <name evidence="1" type="ORF">ACFFTL_41055</name>
</gene>